<dbReference type="OrthoDB" id="413835at2759"/>
<evidence type="ECO:0000313" key="1">
    <source>
        <dbReference type="EMBL" id="VDM03692.1"/>
    </source>
</evidence>
<protein>
    <recommendedName>
        <fullName evidence="3">Reverse transcriptase domain-containing protein</fullName>
    </recommendedName>
</protein>
<evidence type="ECO:0008006" key="3">
    <source>
        <dbReference type="Google" id="ProtNLM"/>
    </source>
</evidence>
<organism evidence="1 2">
    <name type="scientific">Schistocephalus solidus</name>
    <name type="common">Tapeworm</name>
    <dbReference type="NCBI Taxonomy" id="70667"/>
    <lineage>
        <taxon>Eukaryota</taxon>
        <taxon>Metazoa</taxon>
        <taxon>Spiralia</taxon>
        <taxon>Lophotrochozoa</taxon>
        <taxon>Platyhelminthes</taxon>
        <taxon>Cestoda</taxon>
        <taxon>Eucestoda</taxon>
        <taxon>Diphyllobothriidea</taxon>
        <taxon>Diphyllobothriidae</taxon>
        <taxon>Schistocephalus</taxon>
    </lineage>
</organism>
<sequence>MYLSPIQFNYAIEWILGKAHVEEDGVKLALGRRLTHLDYANDIALLASSFGDLRSMASRVNEVAKSVGLSINAGKTKVFSSCIPAQGKAPLEIDDCRMDRIRMYRASVQSFLLLGCEFWAIRMEDEQKLEAFDHHCLRIILRVKYTDFVSNKTVRTRCENIARIFQAIRERRLWWFWHVLRRPPHELSVAALDPAPIPNWRR</sequence>
<evidence type="ECO:0000313" key="2">
    <source>
        <dbReference type="Proteomes" id="UP000275846"/>
    </source>
</evidence>
<keyword evidence="2" id="KW-1185">Reference proteome</keyword>
<accession>A0A3P7EZ15</accession>
<proteinExistence type="predicted"/>
<name>A0A3P7EZ15_SCHSO</name>
<dbReference type="Proteomes" id="UP000275846">
    <property type="component" value="Unassembled WGS sequence"/>
</dbReference>
<dbReference type="PANTHER" id="PTHR47027:SF20">
    <property type="entry name" value="REVERSE TRANSCRIPTASE-LIKE PROTEIN WITH RNA-DIRECTED DNA POLYMERASE DOMAIN"/>
    <property type="match status" value="1"/>
</dbReference>
<dbReference type="EMBL" id="UYSU01042306">
    <property type="protein sequence ID" value="VDM03692.1"/>
    <property type="molecule type" value="Genomic_DNA"/>
</dbReference>
<dbReference type="AlphaFoldDB" id="A0A3P7EZ15"/>
<gene>
    <name evidence="1" type="ORF">SSLN_LOCUS17306</name>
</gene>
<reference evidence="1 2" key="1">
    <citation type="submission" date="2018-11" db="EMBL/GenBank/DDBJ databases">
        <authorList>
            <consortium name="Pathogen Informatics"/>
        </authorList>
    </citation>
    <scope>NUCLEOTIDE SEQUENCE [LARGE SCALE GENOMIC DNA]</scope>
    <source>
        <strain evidence="1 2">NST_G2</strain>
    </source>
</reference>
<dbReference type="PANTHER" id="PTHR47027">
    <property type="entry name" value="REVERSE TRANSCRIPTASE DOMAIN-CONTAINING PROTEIN"/>
    <property type="match status" value="1"/>
</dbReference>